<keyword evidence="1" id="KW-0472">Membrane</keyword>
<feature type="transmembrane region" description="Helical" evidence="1">
    <location>
        <begin position="431"/>
        <end position="453"/>
    </location>
</feature>
<accession>A0A514BS01</accession>
<keyword evidence="1" id="KW-1133">Transmembrane helix</keyword>
<evidence type="ECO:0008006" key="4">
    <source>
        <dbReference type="Google" id="ProtNLM"/>
    </source>
</evidence>
<dbReference type="AlphaFoldDB" id="A0A514BS01"/>
<dbReference type="Gene3D" id="2.180.10.10">
    <property type="entry name" value="RHS repeat-associated core"/>
    <property type="match status" value="1"/>
</dbReference>
<organism evidence="2 3">
    <name type="scientific">Marilutibacter alkalisoli</name>
    <dbReference type="NCBI Taxonomy" id="2591633"/>
    <lineage>
        <taxon>Bacteria</taxon>
        <taxon>Pseudomonadati</taxon>
        <taxon>Pseudomonadota</taxon>
        <taxon>Gammaproteobacteria</taxon>
        <taxon>Lysobacterales</taxon>
        <taxon>Lysobacteraceae</taxon>
        <taxon>Marilutibacter</taxon>
    </lineage>
</organism>
<dbReference type="OrthoDB" id="9816400at2"/>
<evidence type="ECO:0000313" key="2">
    <source>
        <dbReference type="EMBL" id="QDH70166.1"/>
    </source>
</evidence>
<name>A0A514BS01_9GAMM</name>
<evidence type="ECO:0000256" key="1">
    <source>
        <dbReference type="SAM" id="Phobius"/>
    </source>
</evidence>
<gene>
    <name evidence="2" type="ORF">FKV23_08695</name>
</gene>
<proteinExistence type="predicted"/>
<sequence length="998" mass="106108">MYRSAYDLRGQKVLEFHREQLGGSGRGVSKAYTYDVAGRLVETRGYFASDATRQVSYREGAEEIYWDLQIGGWLSGAEQFSFDGDGRVVKQTTRGRPDGDWWQAFGTPLEGPSGNQRTDLGVLQLRSEVLYTKADGSSGYDTLGRLQSYRYRGHDIGWATHTYTSTWQGWGSYQERTVTGSSSNPDYKTTTNTLTYDGMGRLLSQLEKTNYDNVDDRMRYYAYTGDGQVQRRREGRIEDGVFRQDDPNQPNNPKPNYLFVHAGGQQHAELKEGGQIRTRYGSRGDQTQLQGLGGSGRYEAGGGKVTVLAGETLRGLAQRVYGTPQLWYVLADANGLGDPDTPLTAGTQLNAPSTRVSSNDANTFKPYNPSEAIGNTAPGLPYITPPPKNSCNAVAMILIVVVAVAVTVFTAGAAAGAMYGVAASALSVGQAAVVGAIAGAAGAAASSAVGSAMGVTSFSWRGVAAGGITGAITGGLVAQFGTVGGALSGAPQWGKAAALAVANAGANYAGQKLAGMDVSFSWNSIAASAVSSLGAAKIAPMIAGKLDLKTDFANRFTYGTTGGMVSLALRSSSGQTLHTSDYATVFADAFGNALGRELGHGTEQWLASRAGAGTAAMGGVNEGYSNTVSVSFDAPRSNAIGPMNMPISGSNTDIGLHVPGTYDDAGIRNEVRVTAVADGYSPDGWYFYGWNQSRQQWVDVQRRRIDAVQWSSPPARYTASTSVQNFTAQLQADARRTGPQHWQLPIGERLGVRYSDAEYKADLESIARTGKPMPRMMAYDSAAAARREIEWQQTVAKVDAYRASALSGALVDAGAPPELAMAAGDLATLGRGGSALRPASVRVRPRQPLEGGIVPNSVERVSSRPQWLQRLDAGNAFNAERAVAYPYNEVYINKPGGAGYYRLDSYSPAAGEIVSRKFTQFADIQPQTALGYINEIPAKYPVGGVIANVPSSGQLSGQILRGQYILEVPVQVRPIPPSVLDGANRAGVLIRDVNGRIY</sequence>
<dbReference type="EMBL" id="CP041242">
    <property type="protein sequence ID" value="QDH70166.1"/>
    <property type="molecule type" value="Genomic_DNA"/>
</dbReference>
<evidence type="ECO:0000313" key="3">
    <source>
        <dbReference type="Proteomes" id="UP000317199"/>
    </source>
</evidence>
<reference evidence="2 3" key="1">
    <citation type="submission" date="2019-06" db="EMBL/GenBank/DDBJ databases">
        <title>Lysobacter alkalisoli sp. nov. isolated from saline-alkali soil.</title>
        <authorList>
            <person name="Sun J.-Q."/>
            <person name="Xu L."/>
        </authorList>
    </citation>
    <scope>NUCLEOTIDE SEQUENCE [LARGE SCALE GENOMIC DNA]</scope>
    <source>
        <strain evidence="2 3">SJ-36</strain>
    </source>
</reference>
<dbReference type="KEGG" id="lyj:FKV23_08695"/>
<feature type="transmembrane region" description="Helical" evidence="1">
    <location>
        <begin position="393"/>
        <end position="419"/>
    </location>
</feature>
<keyword evidence="3" id="KW-1185">Reference proteome</keyword>
<dbReference type="Proteomes" id="UP000317199">
    <property type="component" value="Chromosome"/>
</dbReference>
<dbReference type="RefSeq" id="WP_141623502.1">
    <property type="nucleotide sequence ID" value="NZ_CP041242.1"/>
</dbReference>
<keyword evidence="1" id="KW-0812">Transmembrane</keyword>
<protein>
    <recommendedName>
        <fullName evidence="4">LysM domain-containing protein</fullName>
    </recommendedName>
</protein>